<sequence length="246" mass="27367">MNPNHQGPTKFLLNTSNIEVKLLSKTNKHWFCGGPRSMAAAVNLLLNGEVIALPTDTIYGFAALAQNQDAIEKLYKIKKRDESKPLAICVYSIKDVHNWGVVDTLPTRFLEDLLPGPVTVVLKRTANLNPGLNPGIDNVGIRVPNSKFIRNVVKMINQPLALTSANESNKPSSLHPKEFEELWPQLGGIFYPIQDEHVKRDSKRVGSTVVDLSIYGKFKILRPGVAHKSVVGALKNRQWVQEEDSQ</sequence>
<dbReference type="KEGG" id="ccin:107265929"/>
<dbReference type="GO" id="GO:0003725">
    <property type="term" value="F:double-stranded RNA binding"/>
    <property type="evidence" value="ECO:0007669"/>
    <property type="project" value="InterPro"/>
</dbReference>
<dbReference type="PANTHER" id="PTHR17490">
    <property type="entry name" value="SUA5"/>
    <property type="match status" value="1"/>
</dbReference>
<evidence type="ECO:0000256" key="14">
    <source>
        <dbReference type="ARBA" id="ARBA00058524"/>
    </source>
</evidence>
<evidence type="ECO:0000256" key="4">
    <source>
        <dbReference type="ARBA" id="ARBA00007663"/>
    </source>
</evidence>
<dbReference type="GeneID" id="107265929"/>
<comment type="subunit">
    <text evidence="15">Interacts with RSC1A1.</text>
</comment>
<evidence type="ECO:0000313" key="17">
    <source>
        <dbReference type="Proteomes" id="UP000694920"/>
    </source>
</evidence>
<comment type="similarity">
    <text evidence="4">Belongs to the SUA5 family.</text>
</comment>
<dbReference type="InterPro" id="IPR050156">
    <property type="entry name" value="TC-AMP_synthase_SUA5"/>
</dbReference>
<dbReference type="GO" id="GO:0005739">
    <property type="term" value="C:mitochondrion"/>
    <property type="evidence" value="ECO:0007669"/>
    <property type="project" value="UniProtKB-SubCell"/>
</dbReference>
<dbReference type="FunFam" id="3.90.870.10:FF:000007">
    <property type="entry name" value="YrdC N6-threonylcarbamoyltransferase domain containing"/>
    <property type="match status" value="1"/>
</dbReference>
<evidence type="ECO:0000256" key="5">
    <source>
        <dbReference type="ARBA" id="ARBA00012584"/>
    </source>
</evidence>
<dbReference type="GO" id="GO:0005886">
    <property type="term" value="C:plasma membrane"/>
    <property type="evidence" value="ECO:0007669"/>
    <property type="project" value="UniProtKB-SubCell"/>
</dbReference>
<proteinExistence type="inferred from homology"/>
<keyword evidence="9" id="KW-0808">Transferase</keyword>
<evidence type="ECO:0000256" key="3">
    <source>
        <dbReference type="ARBA" id="ARBA00004496"/>
    </source>
</evidence>
<comment type="subcellular location">
    <subcellularLocation>
        <location evidence="2">Cell membrane</location>
        <topology evidence="2">Peripheral membrane protein</topology>
    </subcellularLocation>
    <subcellularLocation>
        <location evidence="3">Cytoplasm</location>
    </subcellularLocation>
    <subcellularLocation>
        <location evidence="1">Mitochondrion</location>
    </subcellularLocation>
</comment>
<dbReference type="CTD" id="3772640"/>
<evidence type="ECO:0000256" key="9">
    <source>
        <dbReference type="ARBA" id="ARBA00022679"/>
    </source>
</evidence>
<dbReference type="GO" id="GO:0000049">
    <property type="term" value="F:tRNA binding"/>
    <property type="evidence" value="ECO:0007669"/>
    <property type="project" value="TreeGrafter"/>
</dbReference>
<keyword evidence="10" id="KW-0809">Transit peptide</keyword>
<evidence type="ECO:0000256" key="11">
    <source>
        <dbReference type="ARBA" id="ARBA00023128"/>
    </source>
</evidence>
<dbReference type="PANTHER" id="PTHR17490:SF10">
    <property type="entry name" value="THREONYLCARBAMOYL-AMP SYNTHASE"/>
    <property type="match status" value="1"/>
</dbReference>
<evidence type="ECO:0000313" key="18">
    <source>
        <dbReference type="RefSeq" id="XP_015591352.1"/>
    </source>
</evidence>
<evidence type="ECO:0000256" key="12">
    <source>
        <dbReference type="ARBA" id="ARBA00023136"/>
    </source>
</evidence>
<keyword evidence="12" id="KW-0472">Membrane</keyword>
<evidence type="ECO:0000256" key="13">
    <source>
        <dbReference type="ARBA" id="ARBA00048366"/>
    </source>
</evidence>
<evidence type="ECO:0000256" key="6">
    <source>
        <dbReference type="ARBA" id="ARBA00015492"/>
    </source>
</evidence>
<evidence type="ECO:0000256" key="15">
    <source>
        <dbReference type="ARBA" id="ARBA00063146"/>
    </source>
</evidence>
<evidence type="ECO:0000256" key="1">
    <source>
        <dbReference type="ARBA" id="ARBA00004173"/>
    </source>
</evidence>
<dbReference type="InterPro" id="IPR017945">
    <property type="entry name" value="DHBP_synth_RibB-like_a/b_dom"/>
</dbReference>
<comment type="catalytic activity">
    <reaction evidence="13">
        <text>L-threonine + hydrogencarbonate + ATP = L-threonylcarbamoyladenylate + diphosphate + H2O</text>
        <dbReference type="Rhea" id="RHEA:36407"/>
        <dbReference type="ChEBI" id="CHEBI:15377"/>
        <dbReference type="ChEBI" id="CHEBI:17544"/>
        <dbReference type="ChEBI" id="CHEBI:30616"/>
        <dbReference type="ChEBI" id="CHEBI:33019"/>
        <dbReference type="ChEBI" id="CHEBI:57926"/>
        <dbReference type="ChEBI" id="CHEBI:73682"/>
        <dbReference type="EC" id="2.7.7.87"/>
    </reaction>
</comment>
<evidence type="ECO:0000256" key="7">
    <source>
        <dbReference type="ARBA" id="ARBA00022475"/>
    </source>
</evidence>
<name>A0AAJ7BPU5_CEPCN</name>
<evidence type="ECO:0000256" key="10">
    <source>
        <dbReference type="ARBA" id="ARBA00022946"/>
    </source>
</evidence>
<dbReference type="EC" id="2.7.7.87" evidence="5"/>
<keyword evidence="17" id="KW-1185">Reference proteome</keyword>
<gene>
    <name evidence="18" type="primary">LOC107265929</name>
</gene>
<dbReference type="SUPFAM" id="SSF55821">
    <property type="entry name" value="YrdC/RibB"/>
    <property type="match status" value="1"/>
</dbReference>
<accession>A0AAJ7BPU5</accession>
<dbReference type="InterPro" id="IPR006070">
    <property type="entry name" value="Sua5-like_dom"/>
</dbReference>
<feature type="domain" description="YrdC-like" evidence="16">
    <location>
        <begin position="35"/>
        <end position="226"/>
    </location>
</feature>
<organism evidence="17 18">
    <name type="scientific">Cephus cinctus</name>
    <name type="common">Wheat stem sawfly</name>
    <dbReference type="NCBI Taxonomy" id="211228"/>
    <lineage>
        <taxon>Eukaryota</taxon>
        <taxon>Metazoa</taxon>
        <taxon>Ecdysozoa</taxon>
        <taxon>Arthropoda</taxon>
        <taxon>Hexapoda</taxon>
        <taxon>Insecta</taxon>
        <taxon>Pterygota</taxon>
        <taxon>Neoptera</taxon>
        <taxon>Endopterygota</taxon>
        <taxon>Hymenoptera</taxon>
        <taxon>Cephoidea</taxon>
        <taxon>Cephidae</taxon>
        <taxon>Cephus</taxon>
    </lineage>
</organism>
<evidence type="ECO:0000256" key="2">
    <source>
        <dbReference type="ARBA" id="ARBA00004202"/>
    </source>
</evidence>
<dbReference type="NCBIfam" id="TIGR00057">
    <property type="entry name" value="L-threonylcarbamoyladenylate synthase"/>
    <property type="match status" value="1"/>
</dbReference>
<dbReference type="GO" id="GO:0061710">
    <property type="term" value="F:L-threonylcarbamoyladenylate synthase"/>
    <property type="evidence" value="ECO:0007669"/>
    <property type="project" value="UniProtKB-EC"/>
</dbReference>
<dbReference type="GO" id="GO:0006450">
    <property type="term" value="P:regulation of translational fidelity"/>
    <property type="evidence" value="ECO:0007669"/>
    <property type="project" value="TreeGrafter"/>
</dbReference>
<comment type="function">
    <text evidence="14">Cytoplasmic and mitochondrial threonylcarbamoyl-AMP synthase required for the formation of a threonylcarbamoyl group on adenosine at position 37 (t(6)A37) in tRNAs that read codons beginning with adenine. Catalyzes the conversion of L-threonine, HCO(3)(-)/CO(2) and ATP to give threonylcarbamoyl-AMP (TC-AMP) as the acyladenylate intermediate, with the release of diphosphate. Participates in t(6)A37 formation in cytoplasmic and mitochondrial tRNAs. May regulate the activity of some transporters.</text>
</comment>
<reference evidence="18" key="1">
    <citation type="submission" date="2025-08" db="UniProtKB">
        <authorList>
            <consortium name="RefSeq"/>
        </authorList>
    </citation>
    <scope>IDENTIFICATION</scope>
</reference>
<dbReference type="Proteomes" id="UP000694920">
    <property type="component" value="Unplaced"/>
</dbReference>
<keyword evidence="7" id="KW-1003">Cell membrane</keyword>
<dbReference type="RefSeq" id="XP_015591352.1">
    <property type="nucleotide sequence ID" value="XM_015735866.1"/>
</dbReference>
<evidence type="ECO:0000259" key="16">
    <source>
        <dbReference type="PROSITE" id="PS51163"/>
    </source>
</evidence>
<dbReference type="Pfam" id="PF01300">
    <property type="entry name" value="Sua5_yciO_yrdC"/>
    <property type="match status" value="1"/>
</dbReference>
<dbReference type="PROSITE" id="PS51163">
    <property type="entry name" value="YRDC"/>
    <property type="match status" value="1"/>
</dbReference>
<keyword evidence="11" id="KW-0496">Mitochondrion</keyword>
<dbReference type="AlphaFoldDB" id="A0AAJ7BPU5"/>
<protein>
    <recommendedName>
        <fullName evidence="6">Threonylcarbamoyl-AMP synthase</fullName>
        <ecNumber evidence="5">2.7.7.87</ecNumber>
    </recommendedName>
</protein>
<dbReference type="Gene3D" id="3.90.870.10">
    <property type="entry name" value="DHBP synthase"/>
    <property type="match status" value="1"/>
</dbReference>
<evidence type="ECO:0000256" key="8">
    <source>
        <dbReference type="ARBA" id="ARBA00022490"/>
    </source>
</evidence>
<keyword evidence="8" id="KW-0963">Cytoplasm</keyword>